<name>A0A8S5MLP3_9CAUD</name>
<proteinExistence type="predicted"/>
<organism evidence="1">
    <name type="scientific">Siphoviridae sp. ctXZx16</name>
    <dbReference type="NCBI Taxonomy" id="2826371"/>
    <lineage>
        <taxon>Viruses</taxon>
        <taxon>Duplodnaviria</taxon>
        <taxon>Heunggongvirae</taxon>
        <taxon>Uroviricota</taxon>
        <taxon>Caudoviricetes</taxon>
    </lineage>
</organism>
<accession>A0A8S5MLP3</accession>
<sequence length="90" mass="10473">MKIKRELKQLINNLNDEVYFTTDPPVFDNGDDSYWDCKYFIVWVVVKNILYATKSQNEMIDLLSEIVDEQNGEIGIGAGYIFHMFEDVTA</sequence>
<reference evidence="1" key="1">
    <citation type="journal article" date="2021" name="Proc. Natl. Acad. Sci. U.S.A.">
        <title>A Catalog of Tens of Thousands of Viruses from Human Metagenomes Reveals Hidden Associations with Chronic Diseases.</title>
        <authorList>
            <person name="Tisza M.J."/>
            <person name="Buck C.B."/>
        </authorList>
    </citation>
    <scope>NUCLEOTIDE SEQUENCE</scope>
    <source>
        <strain evidence="1">CtXZx16</strain>
    </source>
</reference>
<protein>
    <submittedName>
        <fullName evidence="1">Uncharacterized protein</fullName>
    </submittedName>
</protein>
<evidence type="ECO:0000313" key="1">
    <source>
        <dbReference type="EMBL" id="DAD82967.1"/>
    </source>
</evidence>
<dbReference type="EMBL" id="BK014925">
    <property type="protein sequence ID" value="DAD82967.1"/>
    <property type="molecule type" value="Genomic_DNA"/>
</dbReference>